<dbReference type="STRING" id="1524460.IX84_28375"/>
<sequence length="164" mass="18051">MKTLLVFPALILLLLSCGNNPQQAPLPQASALLALETIQETVQEPVRKVTPVAAGRNEKSACIFTMPARAEIQMLHFYLYDPAPAQDIPQLQIIAGEWQEHNAGAGYEILQGTSVPMAWFPGETGVYPATTIALFRQATLVLTGVSQEHAKSLIYQIMLQHNWK</sequence>
<dbReference type="Proteomes" id="UP000029736">
    <property type="component" value="Unassembled WGS sequence"/>
</dbReference>
<evidence type="ECO:0000313" key="2">
    <source>
        <dbReference type="EMBL" id="KGE85404.1"/>
    </source>
</evidence>
<evidence type="ECO:0000256" key="1">
    <source>
        <dbReference type="SAM" id="SignalP"/>
    </source>
</evidence>
<keyword evidence="1" id="KW-0732">Signal</keyword>
<proteinExistence type="predicted"/>
<accession>A0A098RZ53</accession>
<evidence type="ECO:0000313" key="3">
    <source>
        <dbReference type="Proteomes" id="UP000029736"/>
    </source>
</evidence>
<comment type="caution">
    <text evidence="2">The sequence shown here is derived from an EMBL/GenBank/DDBJ whole genome shotgun (WGS) entry which is preliminary data.</text>
</comment>
<dbReference type="OrthoDB" id="9886036at2"/>
<dbReference type="PROSITE" id="PS51257">
    <property type="entry name" value="PROKAR_LIPOPROTEIN"/>
    <property type="match status" value="1"/>
</dbReference>
<keyword evidence="3" id="KW-1185">Reference proteome</keyword>
<reference evidence="2 3" key="1">
    <citation type="journal article" date="2014" name="Int. J. Syst. Evol. Microbiol.">
        <title>Phaeodactylibacter xiamenensis gen. nov., sp. nov., a member of the family Saprospiraceae isolated from the marine alga Phaeodactylum tricornutum.</title>
        <authorList>
            <person name="Chen Z.Jr."/>
            <person name="Lei X."/>
            <person name="Lai Q."/>
            <person name="Li Y."/>
            <person name="Zhang B."/>
            <person name="Zhang J."/>
            <person name="Zhang H."/>
            <person name="Yang L."/>
            <person name="Zheng W."/>
            <person name="Tian Y."/>
            <person name="Yu Z."/>
            <person name="Xu H.Jr."/>
            <person name="Zheng T."/>
        </authorList>
    </citation>
    <scope>NUCLEOTIDE SEQUENCE [LARGE SCALE GENOMIC DNA]</scope>
    <source>
        <strain evidence="2 3">KD52</strain>
    </source>
</reference>
<dbReference type="AlphaFoldDB" id="A0A098RZ53"/>
<feature type="signal peptide" evidence="1">
    <location>
        <begin position="1"/>
        <end position="24"/>
    </location>
</feature>
<dbReference type="EMBL" id="JPOS01000090">
    <property type="protein sequence ID" value="KGE85404.1"/>
    <property type="molecule type" value="Genomic_DNA"/>
</dbReference>
<protein>
    <submittedName>
        <fullName evidence="2">Uncharacterized protein</fullName>
    </submittedName>
</protein>
<dbReference type="RefSeq" id="WP_044228608.1">
    <property type="nucleotide sequence ID" value="NZ_CAKZLC010000118.1"/>
</dbReference>
<organism evidence="2 3">
    <name type="scientific">Phaeodactylibacter xiamenensis</name>
    <dbReference type="NCBI Taxonomy" id="1524460"/>
    <lineage>
        <taxon>Bacteria</taxon>
        <taxon>Pseudomonadati</taxon>
        <taxon>Bacteroidota</taxon>
        <taxon>Saprospiria</taxon>
        <taxon>Saprospirales</taxon>
        <taxon>Haliscomenobacteraceae</taxon>
        <taxon>Phaeodactylibacter</taxon>
    </lineage>
</organism>
<feature type="chain" id="PRO_5001947597" evidence="1">
    <location>
        <begin position="25"/>
        <end position="164"/>
    </location>
</feature>
<name>A0A098RZ53_9BACT</name>
<gene>
    <name evidence="2" type="ORF">IX84_28375</name>
</gene>